<name>A0A146MCR1_LYGHE</name>
<organism evidence="3">
    <name type="scientific">Lygus hesperus</name>
    <name type="common">Western plant bug</name>
    <dbReference type="NCBI Taxonomy" id="30085"/>
    <lineage>
        <taxon>Eukaryota</taxon>
        <taxon>Metazoa</taxon>
        <taxon>Ecdysozoa</taxon>
        <taxon>Arthropoda</taxon>
        <taxon>Hexapoda</taxon>
        <taxon>Insecta</taxon>
        <taxon>Pterygota</taxon>
        <taxon>Neoptera</taxon>
        <taxon>Paraneoptera</taxon>
        <taxon>Hemiptera</taxon>
        <taxon>Heteroptera</taxon>
        <taxon>Panheteroptera</taxon>
        <taxon>Cimicomorpha</taxon>
        <taxon>Miridae</taxon>
        <taxon>Mirini</taxon>
        <taxon>Lygus</taxon>
    </lineage>
</organism>
<keyword evidence="2" id="KW-0812">Transmembrane</keyword>
<accession>A0A146MCR1</accession>
<evidence type="ECO:0000256" key="1">
    <source>
        <dbReference type="SAM" id="MobiDB-lite"/>
    </source>
</evidence>
<gene>
    <name evidence="3" type="ORF">g.52388</name>
</gene>
<dbReference type="AlphaFoldDB" id="A0A146MCR1"/>
<feature type="compositionally biased region" description="Polar residues" evidence="1">
    <location>
        <begin position="142"/>
        <end position="160"/>
    </location>
</feature>
<proteinExistence type="predicted"/>
<reference evidence="3" key="1">
    <citation type="journal article" date="2016" name="Gigascience">
        <title>De novo construction of an expanded transcriptome assembly for the western tarnished plant bug, Lygus hesperus.</title>
        <authorList>
            <person name="Tassone E.E."/>
            <person name="Geib S.M."/>
            <person name="Hall B."/>
            <person name="Fabrick J.A."/>
            <person name="Brent C.S."/>
            <person name="Hull J.J."/>
        </authorList>
    </citation>
    <scope>NUCLEOTIDE SEQUENCE</scope>
</reference>
<sequence>DNLWLAVRFVRPYRLQSSCLEAAVGIMSPVILAAVPEGAVKATVADATEDANKVQDVRQEPVKEVLNVLIEEEQVSPALLATLFLVLGIVVFIAVMMKRLTTRPETINCSGHMKPSMFTYGSIVFPLDELYKQEMERRAFFRNQNPSSAKTRPTKFTSVSDMWKEQQSKNNRKINRIPEEPEDPESCYYKVAYLS</sequence>
<keyword evidence="2" id="KW-1133">Transmembrane helix</keyword>
<evidence type="ECO:0000313" key="3">
    <source>
        <dbReference type="EMBL" id="JAQ16536.1"/>
    </source>
</evidence>
<keyword evidence="2" id="KW-0472">Membrane</keyword>
<evidence type="ECO:0000256" key="2">
    <source>
        <dbReference type="SAM" id="Phobius"/>
    </source>
</evidence>
<protein>
    <submittedName>
        <fullName evidence="3">Uncharacterized protein</fullName>
    </submittedName>
</protein>
<feature type="region of interest" description="Disordered" evidence="1">
    <location>
        <begin position="141"/>
        <end position="183"/>
    </location>
</feature>
<feature type="transmembrane region" description="Helical" evidence="2">
    <location>
        <begin position="78"/>
        <end position="97"/>
    </location>
</feature>
<feature type="non-terminal residue" evidence="3">
    <location>
        <position position="1"/>
    </location>
</feature>
<dbReference type="EMBL" id="GDHC01002093">
    <property type="protein sequence ID" value="JAQ16536.1"/>
    <property type="molecule type" value="Transcribed_RNA"/>
</dbReference>